<accession>A0ACC7NX96</accession>
<protein>
    <submittedName>
        <fullName evidence="1">Uncharacterized protein</fullName>
    </submittedName>
</protein>
<reference evidence="1" key="1">
    <citation type="submission" date="2024-12" db="EMBL/GenBank/DDBJ databases">
        <authorList>
            <person name="Wu N."/>
        </authorList>
    </citation>
    <scope>NUCLEOTIDE SEQUENCE</scope>
    <source>
        <strain evidence="1">P15</strain>
    </source>
</reference>
<sequence length="432" mass="50030">MRDYYQIIRRIVKRNPLLNKIYSTAKQSVINNVINTHIGEITPFSPRMSQLSGKRLNLLVPSINLEHVFGGISTAIKFFEELVENIEGCKMRIILTDAGPTNYDKEKFKDFIISQCDEDPNQMKLIVPFNDRYNKTIPVGKEDIFLATSWWTAYAAQRVAGWQAEQYQQNINKVIYFIQDFEPGFYQWSSQYALAESTYRYEGPQIAIFNSSLLRDYFHNHNFSFTEEYFFEPKLNNHLRKILLEQKDKLKKNKQILIYGRPSVPRNAFNLIVEALRLWVWKCPTASEWTLISAGEAHPEVELGNGISLLSKGKMTLDEYANTLKVSALGISLMISPHPSYPPLEMAYFGLNVLTNNYENKDLSVYHRNIHSMQKYDPDSLADELTKLCIDFDANHELESQHSDSEQNDYLNNSPQFLFLNSLDLFPKGVVE</sequence>
<name>A0ACC7NX96_9BACL</name>
<keyword evidence="2" id="KW-1185">Reference proteome</keyword>
<gene>
    <name evidence="1" type="ORF">ACI1P1_10365</name>
</gene>
<evidence type="ECO:0000313" key="1">
    <source>
        <dbReference type="EMBL" id="MFM9328691.1"/>
    </source>
</evidence>
<dbReference type="Proteomes" id="UP001631969">
    <property type="component" value="Unassembled WGS sequence"/>
</dbReference>
<dbReference type="EMBL" id="JBJURJ010000006">
    <property type="protein sequence ID" value="MFM9328691.1"/>
    <property type="molecule type" value="Genomic_DNA"/>
</dbReference>
<proteinExistence type="predicted"/>
<comment type="caution">
    <text evidence="1">The sequence shown here is derived from an EMBL/GenBank/DDBJ whole genome shotgun (WGS) entry which is preliminary data.</text>
</comment>
<evidence type="ECO:0000313" key="2">
    <source>
        <dbReference type="Proteomes" id="UP001631969"/>
    </source>
</evidence>
<organism evidence="1 2">
    <name type="scientific">Paenibacillus mesotrionivorans</name>
    <dbReference type="NCBI Taxonomy" id="3160968"/>
    <lineage>
        <taxon>Bacteria</taxon>
        <taxon>Bacillati</taxon>
        <taxon>Bacillota</taxon>
        <taxon>Bacilli</taxon>
        <taxon>Bacillales</taxon>
        <taxon>Paenibacillaceae</taxon>
        <taxon>Paenibacillus</taxon>
    </lineage>
</organism>